<evidence type="ECO:0000256" key="1">
    <source>
        <dbReference type="ARBA" id="ARBA00005417"/>
    </source>
</evidence>
<dbReference type="InterPro" id="IPR027417">
    <property type="entry name" value="P-loop_NTPase"/>
</dbReference>
<keyword evidence="2" id="KW-0813">Transport</keyword>
<gene>
    <name evidence="6" type="ORF">A3H78_05120</name>
</gene>
<dbReference type="CDD" id="cd03230">
    <property type="entry name" value="ABC_DR_subfamily_A"/>
    <property type="match status" value="1"/>
</dbReference>
<keyword evidence="4" id="KW-0067">ATP-binding</keyword>
<dbReference type="SMART" id="SM00382">
    <property type="entry name" value="AAA"/>
    <property type="match status" value="1"/>
</dbReference>
<feature type="domain" description="ABC transporter" evidence="5">
    <location>
        <begin position="5"/>
        <end position="234"/>
    </location>
</feature>
<proteinExistence type="inferred from homology"/>
<dbReference type="PROSITE" id="PS00211">
    <property type="entry name" value="ABC_TRANSPORTER_1"/>
    <property type="match status" value="1"/>
</dbReference>
<organism evidence="6 7">
    <name type="scientific">Candidatus Roizmanbacteria bacterium RIFCSPLOWO2_02_FULL_36_11</name>
    <dbReference type="NCBI Taxonomy" id="1802071"/>
    <lineage>
        <taxon>Bacteria</taxon>
        <taxon>Candidatus Roizmaniibacteriota</taxon>
    </lineage>
</organism>
<dbReference type="AlphaFoldDB" id="A0A1F7JIR0"/>
<protein>
    <recommendedName>
        <fullName evidence="5">ABC transporter domain-containing protein</fullName>
    </recommendedName>
</protein>
<dbReference type="InterPro" id="IPR050763">
    <property type="entry name" value="ABC_transporter_ATP-binding"/>
</dbReference>
<comment type="similarity">
    <text evidence="1">Belongs to the ABC transporter superfamily.</text>
</comment>
<dbReference type="GO" id="GO:0005524">
    <property type="term" value="F:ATP binding"/>
    <property type="evidence" value="ECO:0007669"/>
    <property type="project" value="UniProtKB-KW"/>
</dbReference>
<dbReference type="InterPro" id="IPR017871">
    <property type="entry name" value="ABC_transporter-like_CS"/>
</dbReference>
<dbReference type="PANTHER" id="PTHR42711">
    <property type="entry name" value="ABC TRANSPORTER ATP-BINDING PROTEIN"/>
    <property type="match status" value="1"/>
</dbReference>
<dbReference type="EMBL" id="MGAV01000002">
    <property type="protein sequence ID" value="OGK55518.1"/>
    <property type="molecule type" value="Genomic_DNA"/>
</dbReference>
<keyword evidence="3" id="KW-0547">Nucleotide-binding</keyword>
<comment type="caution">
    <text evidence="6">The sequence shown here is derived from an EMBL/GenBank/DDBJ whole genome shotgun (WGS) entry which is preliminary data.</text>
</comment>
<name>A0A1F7JIR0_9BACT</name>
<evidence type="ECO:0000313" key="7">
    <source>
        <dbReference type="Proteomes" id="UP000177418"/>
    </source>
</evidence>
<sequence length="306" mass="34605">MEYVLIVEKLSKLFNGFKAVDNISFSIKQGEVVGLLGPNGAGKTTTINILTGVTLPNSGQIEYFGVDFFKNRSDCLAKINYSSSYSKLLHRVSVWENLEVFAHLYGVSDYKNKIFSLAKYFDIVTLLPKRFLSLSSGQKTRVNLVKALINEPQVLLLDEPTASLDPDMADKTLTLIENIKKTRNISILYTSHDMREVSRICDRVIFMDRGKIVADDTPLGLTKKIKSAILRLTYDGDEEKLKKLINERGWRSTFPKTNVVEITSEEKDLPSMIFKISNLGIWITDIEVIKPTLDDVFLQIVREGDI</sequence>
<evidence type="ECO:0000259" key="5">
    <source>
        <dbReference type="PROSITE" id="PS50893"/>
    </source>
</evidence>
<dbReference type="PROSITE" id="PS50893">
    <property type="entry name" value="ABC_TRANSPORTER_2"/>
    <property type="match status" value="1"/>
</dbReference>
<dbReference type="Pfam" id="PF00005">
    <property type="entry name" value="ABC_tran"/>
    <property type="match status" value="1"/>
</dbReference>
<evidence type="ECO:0000256" key="4">
    <source>
        <dbReference type="ARBA" id="ARBA00022840"/>
    </source>
</evidence>
<dbReference type="SUPFAM" id="SSF52540">
    <property type="entry name" value="P-loop containing nucleoside triphosphate hydrolases"/>
    <property type="match status" value="1"/>
</dbReference>
<dbReference type="GO" id="GO:0016887">
    <property type="term" value="F:ATP hydrolysis activity"/>
    <property type="evidence" value="ECO:0007669"/>
    <property type="project" value="InterPro"/>
</dbReference>
<reference evidence="6 7" key="1">
    <citation type="journal article" date="2016" name="Nat. Commun.">
        <title>Thousands of microbial genomes shed light on interconnected biogeochemical processes in an aquifer system.</title>
        <authorList>
            <person name="Anantharaman K."/>
            <person name="Brown C.T."/>
            <person name="Hug L.A."/>
            <person name="Sharon I."/>
            <person name="Castelle C.J."/>
            <person name="Probst A.J."/>
            <person name="Thomas B.C."/>
            <person name="Singh A."/>
            <person name="Wilkins M.J."/>
            <person name="Karaoz U."/>
            <person name="Brodie E.L."/>
            <person name="Williams K.H."/>
            <person name="Hubbard S.S."/>
            <person name="Banfield J.F."/>
        </authorList>
    </citation>
    <scope>NUCLEOTIDE SEQUENCE [LARGE SCALE GENOMIC DNA]</scope>
</reference>
<evidence type="ECO:0000256" key="2">
    <source>
        <dbReference type="ARBA" id="ARBA00022448"/>
    </source>
</evidence>
<dbReference type="InterPro" id="IPR003439">
    <property type="entry name" value="ABC_transporter-like_ATP-bd"/>
</dbReference>
<evidence type="ECO:0000313" key="6">
    <source>
        <dbReference type="EMBL" id="OGK55518.1"/>
    </source>
</evidence>
<dbReference type="Proteomes" id="UP000177418">
    <property type="component" value="Unassembled WGS sequence"/>
</dbReference>
<accession>A0A1F7JIR0</accession>
<dbReference type="InterPro" id="IPR003593">
    <property type="entry name" value="AAA+_ATPase"/>
</dbReference>
<dbReference type="PANTHER" id="PTHR42711:SF5">
    <property type="entry name" value="ABC TRANSPORTER ATP-BINDING PROTEIN NATA"/>
    <property type="match status" value="1"/>
</dbReference>
<evidence type="ECO:0000256" key="3">
    <source>
        <dbReference type="ARBA" id="ARBA00022741"/>
    </source>
</evidence>
<dbReference type="Gene3D" id="3.40.50.300">
    <property type="entry name" value="P-loop containing nucleotide triphosphate hydrolases"/>
    <property type="match status" value="1"/>
</dbReference>